<keyword evidence="2" id="KW-1185">Reference proteome</keyword>
<proteinExistence type="predicted"/>
<dbReference type="EMBL" id="KN732832">
    <property type="protein sequence ID" value="KIH58674.1"/>
    <property type="molecule type" value="Genomic_DNA"/>
</dbReference>
<reference evidence="1 2" key="1">
    <citation type="submission" date="2013-12" db="EMBL/GenBank/DDBJ databases">
        <title>Draft genome of the parsitic nematode Ancylostoma duodenale.</title>
        <authorList>
            <person name="Mitreva M."/>
        </authorList>
    </citation>
    <scope>NUCLEOTIDE SEQUENCE [LARGE SCALE GENOMIC DNA]</scope>
    <source>
        <strain evidence="1 2">Zhejiang</strain>
    </source>
</reference>
<dbReference type="AlphaFoldDB" id="A0A0C2GIF3"/>
<organism evidence="1 2">
    <name type="scientific">Ancylostoma duodenale</name>
    <dbReference type="NCBI Taxonomy" id="51022"/>
    <lineage>
        <taxon>Eukaryota</taxon>
        <taxon>Metazoa</taxon>
        <taxon>Ecdysozoa</taxon>
        <taxon>Nematoda</taxon>
        <taxon>Chromadorea</taxon>
        <taxon>Rhabditida</taxon>
        <taxon>Rhabditina</taxon>
        <taxon>Rhabditomorpha</taxon>
        <taxon>Strongyloidea</taxon>
        <taxon>Ancylostomatidae</taxon>
        <taxon>Ancylostomatinae</taxon>
        <taxon>Ancylostoma</taxon>
    </lineage>
</organism>
<name>A0A0C2GIF3_9BILA</name>
<gene>
    <name evidence="1" type="ORF">ANCDUO_11114</name>
</gene>
<evidence type="ECO:0000313" key="1">
    <source>
        <dbReference type="EMBL" id="KIH58674.1"/>
    </source>
</evidence>
<sequence length="104" mass="10873">MADRQDSVVVLTLVSVVVGERTALAAATAVLRGKAVVVALVEAHLVASAVEVEDLLEADQDSEDEEVDSAMERAEIASAAQPASTASRKVIVLAIARCRKVIFS</sequence>
<evidence type="ECO:0000313" key="2">
    <source>
        <dbReference type="Proteomes" id="UP000054047"/>
    </source>
</evidence>
<protein>
    <submittedName>
        <fullName evidence="1">Uncharacterized protein</fullName>
    </submittedName>
</protein>
<accession>A0A0C2GIF3</accession>
<dbReference type="Proteomes" id="UP000054047">
    <property type="component" value="Unassembled WGS sequence"/>
</dbReference>